<dbReference type="Gene3D" id="3.40.1550.20">
    <property type="entry name" value="Transcriptional regulator MraZ domain"/>
    <property type="match status" value="1"/>
</dbReference>
<comment type="caution">
    <text evidence="9">The sequence shown here is derived from an EMBL/GenBank/DDBJ whole genome shotgun (WGS) entry which is preliminary data.</text>
</comment>
<dbReference type="EMBL" id="MHRA01000032">
    <property type="protein sequence ID" value="OHA14976.1"/>
    <property type="molecule type" value="Genomic_DNA"/>
</dbReference>
<dbReference type="GO" id="GO:0003700">
    <property type="term" value="F:DNA-binding transcription factor activity"/>
    <property type="evidence" value="ECO:0007669"/>
    <property type="project" value="UniProtKB-UniRule"/>
</dbReference>
<name>A0A1G2LTM9_9BACT</name>
<dbReference type="InterPro" id="IPR038619">
    <property type="entry name" value="MraZ_sf"/>
</dbReference>
<gene>
    <name evidence="7" type="primary">mraZ</name>
    <name evidence="9" type="ORF">A3A10_01625</name>
</gene>
<dbReference type="SUPFAM" id="SSF89447">
    <property type="entry name" value="AbrB/MazE/MraZ-like"/>
    <property type="match status" value="1"/>
</dbReference>
<dbReference type="NCBIfam" id="TIGR00242">
    <property type="entry name" value="division/cell wall cluster transcriptional repressor MraZ"/>
    <property type="match status" value="1"/>
</dbReference>
<evidence type="ECO:0000313" key="10">
    <source>
        <dbReference type="Proteomes" id="UP000178116"/>
    </source>
</evidence>
<dbReference type="CDD" id="cd16320">
    <property type="entry name" value="MraZ_N"/>
    <property type="match status" value="1"/>
</dbReference>
<keyword evidence="9" id="KW-0131">Cell cycle</keyword>
<keyword evidence="5 7" id="KW-0238">DNA-binding</keyword>
<dbReference type="PANTHER" id="PTHR34701">
    <property type="entry name" value="TRANSCRIPTIONAL REGULATOR MRAZ"/>
    <property type="match status" value="1"/>
</dbReference>
<feature type="domain" description="SpoVT-AbrB" evidence="8">
    <location>
        <begin position="5"/>
        <end position="47"/>
    </location>
</feature>
<dbReference type="InterPro" id="IPR003444">
    <property type="entry name" value="MraZ"/>
</dbReference>
<comment type="subcellular location">
    <subcellularLocation>
        <location evidence="7">Cytoplasm</location>
        <location evidence="7">Nucleoid</location>
    </subcellularLocation>
</comment>
<protein>
    <recommendedName>
        <fullName evidence="1 7">Transcriptional regulator MraZ</fullName>
    </recommendedName>
</protein>
<dbReference type="GO" id="GO:0000976">
    <property type="term" value="F:transcription cis-regulatory region binding"/>
    <property type="evidence" value="ECO:0007669"/>
    <property type="project" value="TreeGrafter"/>
</dbReference>
<keyword evidence="9" id="KW-0132">Cell division</keyword>
<dbReference type="GO" id="GO:0009295">
    <property type="term" value="C:nucleoid"/>
    <property type="evidence" value="ECO:0007669"/>
    <property type="project" value="UniProtKB-SubCell"/>
</dbReference>
<dbReference type="GO" id="GO:0051301">
    <property type="term" value="P:cell division"/>
    <property type="evidence" value="ECO:0007669"/>
    <property type="project" value="UniProtKB-KW"/>
</dbReference>
<evidence type="ECO:0000256" key="6">
    <source>
        <dbReference type="ARBA" id="ARBA00023163"/>
    </source>
</evidence>
<feature type="domain" description="SpoVT-AbrB" evidence="8">
    <location>
        <begin position="76"/>
        <end position="119"/>
    </location>
</feature>
<evidence type="ECO:0000256" key="4">
    <source>
        <dbReference type="ARBA" id="ARBA00023015"/>
    </source>
</evidence>
<evidence type="ECO:0000256" key="5">
    <source>
        <dbReference type="ARBA" id="ARBA00023125"/>
    </source>
</evidence>
<dbReference type="PROSITE" id="PS51740">
    <property type="entry name" value="SPOVT_ABRB"/>
    <property type="match status" value="2"/>
</dbReference>
<dbReference type="InterPro" id="IPR007159">
    <property type="entry name" value="SpoVT-AbrB_dom"/>
</dbReference>
<evidence type="ECO:0000256" key="2">
    <source>
        <dbReference type="ARBA" id="ARBA00022490"/>
    </source>
</evidence>
<dbReference type="AlphaFoldDB" id="A0A1G2LTM9"/>
<dbReference type="Pfam" id="PF02381">
    <property type="entry name" value="MraZ"/>
    <property type="match status" value="2"/>
</dbReference>
<keyword evidence="3" id="KW-0677">Repeat</keyword>
<keyword evidence="4 7" id="KW-0805">Transcription regulation</keyword>
<sequence length="143" mass="16235">MLIGEYTHKIDPKKRLAIPAKFRKEIGDKAVLTRGLDNCLFLFPMGEWQSFAEKLAKLPIGQQNSRSFSRIMLAGAAEAELDSLGRILIPDYLKNYANLKKRAVIAGLFTRCEIWDEEAWREYQKIAEKSSGDIAEKLSQMGI</sequence>
<dbReference type="InterPro" id="IPR035642">
    <property type="entry name" value="MraZ_N"/>
</dbReference>
<reference evidence="9 10" key="1">
    <citation type="journal article" date="2016" name="Nat. Commun.">
        <title>Thousands of microbial genomes shed light on interconnected biogeochemical processes in an aquifer system.</title>
        <authorList>
            <person name="Anantharaman K."/>
            <person name="Brown C.T."/>
            <person name="Hug L.A."/>
            <person name="Sharon I."/>
            <person name="Castelle C.J."/>
            <person name="Probst A.J."/>
            <person name="Thomas B.C."/>
            <person name="Singh A."/>
            <person name="Wilkins M.J."/>
            <person name="Karaoz U."/>
            <person name="Brodie E.L."/>
            <person name="Williams K.H."/>
            <person name="Hubbard S.S."/>
            <person name="Banfield J.F."/>
        </authorList>
    </citation>
    <scope>NUCLEOTIDE SEQUENCE [LARGE SCALE GENOMIC DNA]</scope>
</reference>
<dbReference type="HAMAP" id="MF_01008">
    <property type="entry name" value="MraZ"/>
    <property type="match status" value="1"/>
</dbReference>
<keyword evidence="2 7" id="KW-0963">Cytoplasm</keyword>
<dbReference type="InterPro" id="IPR020603">
    <property type="entry name" value="MraZ_dom"/>
</dbReference>
<evidence type="ECO:0000259" key="8">
    <source>
        <dbReference type="PROSITE" id="PS51740"/>
    </source>
</evidence>
<comment type="subunit">
    <text evidence="7">Forms oligomers.</text>
</comment>
<evidence type="ECO:0000313" key="9">
    <source>
        <dbReference type="EMBL" id="OHA14976.1"/>
    </source>
</evidence>
<keyword evidence="6 7" id="KW-0804">Transcription</keyword>
<accession>A0A1G2LTM9</accession>
<proteinExistence type="inferred from homology"/>
<dbReference type="CDD" id="cd16321">
    <property type="entry name" value="MraZ_C"/>
    <property type="match status" value="1"/>
</dbReference>
<dbReference type="PANTHER" id="PTHR34701:SF1">
    <property type="entry name" value="TRANSCRIPTIONAL REGULATOR MRAZ"/>
    <property type="match status" value="1"/>
</dbReference>
<organism evidence="9 10">
    <name type="scientific">Candidatus Tagabacteria bacterium RIFCSPLOWO2_01_FULL_42_9</name>
    <dbReference type="NCBI Taxonomy" id="1802296"/>
    <lineage>
        <taxon>Bacteria</taxon>
        <taxon>Candidatus Tagaibacteriota</taxon>
    </lineage>
</organism>
<dbReference type="InterPro" id="IPR037914">
    <property type="entry name" value="SpoVT-AbrB_sf"/>
</dbReference>
<evidence type="ECO:0000256" key="3">
    <source>
        <dbReference type="ARBA" id="ARBA00022737"/>
    </source>
</evidence>
<evidence type="ECO:0000256" key="7">
    <source>
        <dbReference type="HAMAP-Rule" id="MF_01008"/>
    </source>
</evidence>
<dbReference type="GO" id="GO:0005737">
    <property type="term" value="C:cytoplasm"/>
    <property type="evidence" value="ECO:0007669"/>
    <property type="project" value="UniProtKB-UniRule"/>
</dbReference>
<dbReference type="InterPro" id="IPR035644">
    <property type="entry name" value="MraZ_C"/>
</dbReference>
<evidence type="ECO:0000256" key="1">
    <source>
        <dbReference type="ARBA" id="ARBA00013860"/>
    </source>
</evidence>
<dbReference type="GO" id="GO:2000143">
    <property type="term" value="P:negative regulation of DNA-templated transcription initiation"/>
    <property type="evidence" value="ECO:0007669"/>
    <property type="project" value="TreeGrafter"/>
</dbReference>
<dbReference type="Proteomes" id="UP000178116">
    <property type="component" value="Unassembled WGS sequence"/>
</dbReference>
<comment type="similarity">
    <text evidence="7">Belongs to the MraZ family.</text>
</comment>